<feature type="repeat" description="ANK" evidence="1">
    <location>
        <begin position="144"/>
        <end position="176"/>
    </location>
</feature>
<proteinExistence type="predicted"/>
<dbReference type="InterPro" id="IPR002110">
    <property type="entry name" value="Ankyrin_rpt"/>
</dbReference>
<gene>
    <name evidence="5 6" type="primary">LOC117241973</name>
</gene>
<dbReference type="InterPro" id="IPR036770">
    <property type="entry name" value="Ankyrin_rpt-contain_sf"/>
</dbReference>
<dbReference type="SUPFAM" id="SSF48403">
    <property type="entry name" value="Ankyrin repeat"/>
    <property type="match status" value="1"/>
</dbReference>
<keyword evidence="3" id="KW-1133">Transmembrane helix</keyword>
<evidence type="ECO:0000256" key="3">
    <source>
        <dbReference type="SAM" id="Phobius"/>
    </source>
</evidence>
<keyword evidence="3" id="KW-0812">Transmembrane</keyword>
<dbReference type="InterPro" id="IPR013761">
    <property type="entry name" value="SAM/pointed_sf"/>
</dbReference>
<dbReference type="RefSeq" id="XP_033364177.1">
    <property type="nucleotide sequence ID" value="XM_033508286.1"/>
</dbReference>
<keyword evidence="1" id="KW-0040">ANK repeat</keyword>
<feature type="transmembrane region" description="Helical" evidence="3">
    <location>
        <begin position="403"/>
        <end position="419"/>
    </location>
</feature>
<dbReference type="KEGG" id="bvk:117241973"/>
<dbReference type="RefSeq" id="XP_033364178.1">
    <property type="nucleotide sequence ID" value="XM_033508287.1"/>
</dbReference>
<feature type="repeat" description="ANK" evidence="1">
    <location>
        <begin position="40"/>
        <end position="72"/>
    </location>
</feature>
<evidence type="ECO:0000313" key="4">
    <source>
        <dbReference type="Proteomes" id="UP000504631"/>
    </source>
</evidence>
<dbReference type="SMART" id="SM00248">
    <property type="entry name" value="ANK"/>
    <property type="match status" value="4"/>
</dbReference>
<protein>
    <submittedName>
        <fullName evidence="5 6">Ankyrin repeat, SAM and basic leucine zipper domain-containing protein 1-like</fullName>
    </submittedName>
</protein>
<keyword evidence="2" id="KW-0175">Coiled coil</keyword>
<accession>A0A6J3LF31</accession>
<evidence type="ECO:0000313" key="6">
    <source>
        <dbReference type="RefSeq" id="XP_033364178.1"/>
    </source>
</evidence>
<dbReference type="AlphaFoldDB" id="A0A6J3LF31"/>
<evidence type="ECO:0000313" key="5">
    <source>
        <dbReference type="RefSeq" id="XP_033364177.1"/>
    </source>
</evidence>
<dbReference type="Gene3D" id="1.25.40.20">
    <property type="entry name" value="Ankyrin repeat-containing domain"/>
    <property type="match status" value="1"/>
</dbReference>
<evidence type="ECO:0000256" key="2">
    <source>
        <dbReference type="SAM" id="Coils"/>
    </source>
</evidence>
<evidence type="ECO:0000256" key="1">
    <source>
        <dbReference type="PROSITE-ProRule" id="PRU00023"/>
    </source>
</evidence>
<dbReference type="PANTHER" id="PTHR24157">
    <property type="entry name" value="ANKYRIN REPEAT, SAM AND BASIC LEUCINE ZIPPER DOMAIN-CONTAINING PROTEIN 1"/>
    <property type="match status" value="1"/>
</dbReference>
<feature type="coiled-coil region" evidence="2">
    <location>
        <begin position="352"/>
        <end position="386"/>
    </location>
</feature>
<keyword evidence="4" id="KW-1185">Reference proteome</keyword>
<keyword evidence="3" id="KW-0472">Membrane</keyword>
<dbReference type="PROSITE" id="PS50297">
    <property type="entry name" value="ANK_REP_REGION"/>
    <property type="match status" value="2"/>
</dbReference>
<organism evidence="4 6">
    <name type="scientific">Bombus vosnesenskii</name>
    <dbReference type="NCBI Taxonomy" id="207650"/>
    <lineage>
        <taxon>Eukaryota</taxon>
        <taxon>Metazoa</taxon>
        <taxon>Ecdysozoa</taxon>
        <taxon>Arthropoda</taxon>
        <taxon>Hexapoda</taxon>
        <taxon>Insecta</taxon>
        <taxon>Pterygota</taxon>
        <taxon>Neoptera</taxon>
        <taxon>Endopterygota</taxon>
        <taxon>Hymenoptera</taxon>
        <taxon>Apocrita</taxon>
        <taxon>Aculeata</taxon>
        <taxon>Apoidea</taxon>
        <taxon>Anthophila</taxon>
        <taxon>Apidae</taxon>
        <taxon>Bombus</taxon>
        <taxon>Pyrobombus</taxon>
    </lineage>
</organism>
<dbReference type="GeneID" id="117241973"/>
<reference evidence="5 6" key="1">
    <citation type="submission" date="2025-04" db="UniProtKB">
        <authorList>
            <consortium name="RefSeq"/>
        </authorList>
    </citation>
    <scope>IDENTIFICATION</scope>
    <source>
        <tissue evidence="5 6">Muscle</tissue>
    </source>
</reference>
<dbReference type="GO" id="GO:0071546">
    <property type="term" value="C:pi-body"/>
    <property type="evidence" value="ECO:0007669"/>
    <property type="project" value="TreeGrafter"/>
</dbReference>
<dbReference type="Gene3D" id="1.10.150.50">
    <property type="entry name" value="Transcription Factor, Ets-1"/>
    <property type="match status" value="1"/>
</dbReference>
<dbReference type="SUPFAM" id="SSF47769">
    <property type="entry name" value="SAM/Pointed domain"/>
    <property type="match status" value="1"/>
</dbReference>
<dbReference type="PANTHER" id="PTHR24157:SF3">
    <property type="entry name" value="ANKYRIN REPEAT, SAM AND BASIC LEUCINE ZIPPER DOMAIN-CONTAINING PROTEIN 1"/>
    <property type="match status" value="1"/>
</dbReference>
<sequence length="431" mass="49502">MDNNKEQSIEREMINACTVGKFEIVNKYIESYDINKFLCDGWTPLLYAAFNAQIKVIEYLINNGADVNKHKDGYTPLMALCNSIKETTEQRIKCLTALIEAGANPNANNKQRQTLLMYACTSQEPEFITELVKYTKNINAYDNRKQTALMYATIANKPEVVKILIENAADVTLTDLNGLTVYDVASMKGYDKISSLLNLDEEVAINTYKIFKVYEWRHMFPSLLNIDNETVDPDVYTILYGMNLEKYTHIFQGISLKTFLTLTENDLIHLGLDINAHRIQFMECLHKFHRKKWSIQSIGAINKSLPYTLYNGIVSLGILSKQIAVIGSSFRYIKNSLLKVNSRDIYLTTERISNYEQELKKVQETLSILKNELMQIKALSKRVEKENDIGIPATYIRPKKRNINWPLCLSITLIAGIYISKTIYIQKLICY</sequence>
<dbReference type="Proteomes" id="UP000504631">
    <property type="component" value="Unplaced"/>
</dbReference>
<name>A0A6J3LF31_9HYME</name>
<dbReference type="Pfam" id="PF12796">
    <property type="entry name" value="Ank_2"/>
    <property type="match status" value="1"/>
</dbReference>
<dbReference type="Pfam" id="PF00023">
    <property type="entry name" value="Ank"/>
    <property type="match status" value="1"/>
</dbReference>
<dbReference type="PROSITE" id="PS50088">
    <property type="entry name" value="ANK_REPEAT"/>
    <property type="match status" value="2"/>
</dbReference>